<feature type="transmembrane region" description="Helical" evidence="1">
    <location>
        <begin position="68"/>
        <end position="87"/>
    </location>
</feature>
<dbReference type="InterPro" id="IPR026913">
    <property type="entry name" value="METTL24"/>
</dbReference>
<dbReference type="PANTHER" id="PTHR32026:SF10">
    <property type="entry name" value="METHYLTRANSFERASE-LIKE PROTEIN 24-RELATED"/>
    <property type="match status" value="1"/>
</dbReference>
<dbReference type="InterPro" id="IPR025714">
    <property type="entry name" value="Methyltranfer_dom"/>
</dbReference>
<keyword evidence="1" id="KW-0812">Transmembrane</keyword>
<protein>
    <recommendedName>
        <fullName evidence="2">Methyltransferase domain-containing protein</fullName>
    </recommendedName>
</protein>
<dbReference type="InterPro" id="IPR029063">
    <property type="entry name" value="SAM-dependent_MTases_sf"/>
</dbReference>
<dbReference type="AlphaFoldDB" id="A0A6J8A674"/>
<name>A0A6J8A674_MYTCO</name>
<feature type="domain" description="Methyltransferase" evidence="2">
    <location>
        <begin position="204"/>
        <end position="399"/>
    </location>
</feature>
<keyword evidence="1" id="KW-1133">Transmembrane helix</keyword>
<gene>
    <name evidence="3" type="ORF">MCOR_3789</name>
</gene>
<keyword evidence="4" id="KW-1185">Reference proteome</keyword>
<dbReference type="Gene3D" id="3.40.50.150">
    <property type="entry name" value="Vaccinia Virus protein VP39"/>
    <property type="match status" value="1"/>
</dbReference>
<organism evidence="3 4">
    <name type="scientific">Mytilus coruscus</name>
    <name type="common">Sea mussel</name>
    <dbReference type="NCBI Taxonomy" id="42192"/>
    <lineage>
        <taxon>Eukaryota</taxon>
        <taxon>Metazoa</taxon>
        <taxon>Spiralia</taxon>
        <taxon>Lophotrochozoa</taxon>
        <taxon>Mollusca</taxon>
        <taxon>Bivalvia</taxon>
        <taxon>Autobranchia</taxon>
        <taxon>Pteriomorphia</taxon>
        <taxon>Mytilida</taxon>
        <taxon>Mytiloidea</taxon>
        <taxon>Mytilidae</taxon>
        <taxon>Mytilinae</taxon>
        <taxon>Mytilus</taxon>
    </lineage>
</organism>
<proteinExistence type="predicted"/>
<dbReference type="Pfam" id="PF13383">
    <property type="entry name" value="Methyltransf_22"/>
    <property type="match status" value="1"/>
</dbReference>
<dbReference type="SUPFAM" id="SSF53335">
    <property type="entry name" value="S-adenosyl-L-methionine-dependent methyltransferases"/>
    <property type="match status" value="1"/>
</dbReference>
<evidence type="ECO:0000259" key="2">
    <source>
        <dbReference type="Pfam" id="PF13383"/>
    </source>
</evidence>
<evidence type="ECO:0000313" key="3">
    <source>
        <dbReference type="EMBL" id="CAC5361815.1"/>
    </source>
</evidence>
<evidence type="ECO:0000313" key="4">
    <source>
        <dbReference type="Proteomes" id="UP000507470"/>
    </source>
</evidence>
<evidence type="ECO:0000256" key="1">
    <source>
        <dbReference type="SAM" id="Phobius"/>
    </source>
</evidence>
<dbReference type="PANTHER" id="PTHR32026">
    <property type="entry name" value="METHYLTRANSFERASE-LIKE PROTEIN 24"/>
    <property type="match status" value="1"/>
</dbReference>
<dbReference type="OrthoDB" id="10006218at2759"/>
<keyword evidence="1" id="KW-0472">Membrane</keyword>
<reference evidence="3 4" key="1">
    <citation type="submission" date="2020-06" db="EMBL/GenBank/DDBJ databases">
        <authorList>
            <person name="Li R."/>
            <person name="Bekaert M."/>
        </authorList>
    </citation>
    <scope>NUCLEOTIDE SEQUENCE [LARGE SCALE GENOMIC DNA]</scope>
    <source>
        <strain evidence="4">wild</strain>
    </source>
</reference>
<dbReference type="EMBL" id="CACVKT020000698">
    <property type="protein sequence ID" value="CAC5361815.1"/>
    <property type="molecule type" value="Genomic_DNA"/>
</dbReference>
<dbReference type="Proteomes" id="UP000507470">
    <property type="component" value="Unassembled WGS sequence"/>
</dbReference>
<accession>A0A6J8A674</accession>
<sequence length="418" mass="48876">MSSIVKPTEKGNISRQNHLNYGCIPCAEKNELSVLTSYNLFTIKRYVDKVDDRYPCFVMRIRPIRKKYIFGLILLALFSLILIMQQLPSIESENRNSEIFDIQQKLFTTYGSLKTTRGLIQKRDIESVPKLLQEVKSNKSASIVKVKQRGLSQGIIKRGGRRFIRSGGSLSLDLRRQPAIFADELDPTKDWWKAFIELADDLKAVQKDFRCSYMQPRGNWWDCNSYPYKIFANRPCLVYSFGIGNDFRFDDAMATLGCEVHSFDPSMNVSEHTRESGVVFHTFGIGSHNDDLFTPRTDEYTRKEQKSTWKLKKLSTILSNLDHQNMTLDILKMDIEGNEWDVLENIIQEDLLSKIKQLEVEYHIFPDFPKREKYVNLLNTYQCLWKLNFRRYYKFVNHFTPKENMAHLQANVAYVNGY</sequence>